<keyword evidence="3 7" id="KW-0812">Transmembrane</keyword>
<evidence type="ECO:0000256" key="3">
    <source>
        <dbReference type="ARBA" id="ARBA00022692"/>
    </source>
</evidence>
<keyword evidence="5 7" id="KW-0472">Membrane</keyword>
<accession>A0A6N3SWS8</accession>
<feature type="region of interest" description="Disordered" evidence="6">
    <location>
        <begin position="716"/>
        <end position="735"/>
    </location>
</feature>
<dbReference type="Proteomes" id="UP000032670">
    <property type="component" value="Unassembled WGS sequence"/>
</dbReference>
<comment type="caution">
    <text evidence="9">The sequence shown here is derived from an EMBL/GenBank/DDBJ whole genome shotgun (WGS) entry which is preliminary data.</text>
</comment>
<reference evidence="9 10" key="1">
    <citation type="submission" date="2012-11" db="EMBL/GenBank/DDBJ databases">
        <title>Whole genome sequence of Acetobacter orientalis 21F-2.</title>
        <authorList>
            <person name="Azuma Y."/>
            <person name="Higashiura N."/>
            <person name="Hirakawa H."/>
            <person name="Matsushita K."/>
        </authorList>
    </citation>
    <scope>NUCLEOTIDE SEQUENCE [LARGE SCALE GENOMIC DNA]</scope>
    <source>
        <strain evidence="9 10">21F-2</strain>
    </source>
</reference>
<evidence type="ECO:0000256" key="6">
    <source>
        <dbReference type="SAM" id="MobiDB-lite"/>
    </source>
</evidence>
<gene>
    <name evidence="9" type="ORF">Abor_008_009</name>
</gene>
<evidence type="ECO:0000256" key="7">
    <source>
        <dbReference type="SAM" id="Phobius"/>
    </source>
</evidence>
<dbReference type="InterPro" id="IPR004477">
    <property type="entry name" value="ComEC_N"/>
</dbReference>
<evidence type="ECO:0000256" key="1">
    <source>
        <dbReference type="ARBA" id="ARBA00004651"/>
    </source>
</evidence>
<dbReference type="PANTHER" id="PTHR30619:SF1">
    <property type="entry name" value="RECOMBINATION PROTEIN 2"/>
    <property type="match status" value="1"/>
</dbReference>
<evidence type="ECO:0000259" key="8">
    <source>
        <dbReference type="Pfam" id="PF03772"/>
    </source>
</evidence>
<feature type="transmembrane region" description="Helical" evidence="7">
    <location>
        <begin position="268"/>
        <end position="294"/>
    </location>
</feature>
<comment type="subcellular location">
    <subcellularLocation>
        <location evidence="1">Cell membrane</location>
        <topology evidence="1">Multi-pass membrane protein</topology>
    </subcellularLocation>
</comment>
<dbReference type="InterPro" id="IPR052159">
    <property type="entry name" value="Competence_DNA_uptake"/>
</dbReference>
<evidence type="ECO:0000256" key="4">
    <source>
        <dbReference type="ARBA" id="ARBA00022989"/>
    </source>
</evidence>
<proteinExistence type="predicted"/>
<dbReference type="GO" id="GO:0005886">
    <property type="term" value="C:plasma membrane"/>
    <property type="evidence" value="ECO:0007669"/>
    <property type="project" value="UniProtKB-SubCell"/>
</dbReference>
<dbReference type="STRING" id="1231341.Abor_008_009"/>
<feature type="transmembrane region" description="Helical" evidence="7">
    <location>
        <begin position="454"/>
        <end position="481"/>
    </location>
</feature>
<evidence type="ECO:0000256" key="2">
    <source>
        <dbReference type="ARBA" id="ARBA00022475"/>
    </source>
</evidence>
<dbReference type="Pfam" id="PF03772">
    <property type="entry name" value="Competence"/>
    <property type="match status" value="1"/>
</dbReference>
<protein>
    <submittedName>
        <fullName evidence="9">DNA translocation competence protein ComA/ComEC/Rec2</fullName>
    </submittedName>
</protein>
<feature type="transmembrane region" description="Helical" evidence="7">
    <location>
        <begin position="20"/>
        <end position="37"/>
    </location>
</feature>
<dbReference type="EMBL" id="BAMX01000008">
    <property type="protein sequence ID" value="GAN65368.1"/>
    <property type="molecule type" value="Genomic_DNA"/>
</dbReference>
<evidence type="ECO:0000313" key="10">
    <source>
        <dbReference type="Proteomes" id="UP000032670"/>
    </source>
</evidence>
<keyword evidence="2" id="KW-1003">Cell membrane</keyword>
<dbReference type="NCBIfam" id="TIGR00360">
    <property type="entry name" value="ComEC_N-term"/>
    <property type="match status" value="1"/>
</dbReference>
<feature type="domain" description="ComEC/Rec2-related protein" evidence="8">
    <location>
        <begin position="253"/>
        <end position="541"/>
    </location>
</feature>
<feature type="transmembrane region" description="Helical" evidence="7">
    <location>
        <begin position="488"/>
        <end position="508"/>
    </location>
</feature>
<sequence>MLRIANALHACLLAELRRLVLWLPVGMALGSAGYFALPYEPDFIGGALLPLLLSLCAAGAAWRWWGYVWGRISGGGLCAVAAGFALAWCATHRQPAMPELPRRTTDITGVVQAVAASTNRGNGQAVTTLALAQARFETPLDSGMLPLQRTLRLKLPTAQQVEPLAPGIGVWVQALLMPPPFPAYPGGRDLQRDAWFAGTAGYGRVLAPIEVLSAATTPHLTPAGWLEGLRERLATRITTALPDTNGAIAATILVGQAGRVPQTVRQEFAAAGLAHLLAVAGLHLGLVMGAFMALTRFGLAGWEWAALRWPCKTVAACAALIGGVGYALLTGLHLPVVRSLVMASVVVLGLATGRRPFSLRGLALAAMLLLGLHPEYVLSIAFQMSFVAVMALAAGYEVLGPRLAAFRAQAGGYPLVRVWRWSMGYILALGLTSLLAGLATLPLVMAHFGEVQPFFIIANLVAVPLMAVWIMPWGLCALALMPMHLESVALHPMAWGIKLVVVLARSVAHWPAARLLVPYMPAWGLVCVLLGVCWLCLWRQPWRVAGMLPLALGVATPFVTPAPHIVVSADGGLVGIVQGSSLFIGGRSRDGAWVQNAWQQAYALRTARALPQNGETPDGQIMCGEDGEPGLCFAHINGKAILLRLHDTSDGMAPLPETTCAGIDMLISTAPLRQSCPNVPIRLDRFTAWRNGAEAVFVGRRGIRVVTGRERQGARPWVLKPGGHGMPNLPLAQAE</sequence>
<name>A0A0D6NIE5_9PROT</name>
<keyword evidence="10" id="KW-1185">Reference proteome</keyword>
<dbReference type="PANTHER" id="PTHR30619">
    <property type="entry name" value="DNA INTERNALIZATION/COMPETENCE PROTEIN COMEC/REC2"/>
    <property type="match status" value="1"/>
</dbReference>
<dbReference type="GeneID" id="76203514"/>
<feature type="transmembrane region" description="Helical" evidence="7">
    <location>
        <begin position="306"/>
        <end position="326"/>
    </location>
</feature>
<keyword evidence="4 7" id="KW-1133">Transmembrane helix</keyword>
<feature type="transmembrane region" description="Helical" evidence="7">
    <location>
        <begin position="380"/>
        <end position="399"/>
    </location>
</feature>
<evidence type="ECO:0000256" key="5">
    <source>
        <dbReference type="ARBA" id="ARBA00023136"/>
    </source>
</evidence>
<feature type="transmembrane region" description="Helical" evidence="7">
    <location>
        <begin position="357"/>
        <end position="374"/>
    </location>
</feature>
<feature type="transmembrane region" description="Helical" evidence="7">
    <location>
        <begin position="520"/>
        <end position="538"/>
    </location>
</feature>
<accession>A0A0D6NIE5</accession>
<evidence type="ECO:0000313" key="9">
    <source>
        <dbReference type="EMBL" id="GAN65368.1"/>
    </source>
</evidence>
<organism evidence="9 10">
    <name type="scientific">Acetobacter orientalis</name>
    <dbReference type="NCBI Taxonomy" id="146474"/>
    <lineage>
        <taxon>Bacteria</taxon>
        <taxon>Pseudomonadati</taxon>
        <taxon>Pseudomonadota</taxon>
        <taxon>Alphaproteobacteria</taxon>
        <taxon>Acetobacterales</taxon>
        <taxon>Acetobacteraceae</taxon>
        <taxon>Acetobacter</taxon>
    </lineage>
</organism>
<dbReference type="AlphaFoldDB" id="A0A0D6NIE5"/>
<dbReference type="RefSeq" id="WP_048840429.1">
    <property type="nucleotide sequence ID" value="NZ_BAMX01000008.1"/>
</dbReference>
<feature type="transmembrane region" description="Helical" evidence="7">
    <location>
        <begin position="425"/>
        <end position="448"/>
    </location>
</feature>
<feature type="transmembrane region" description="Helical" evidence="7">
    <location>
        <begin position="43"/>
        <end position="62"/>
    </location>
</feature>